<comment type="caution">
    <text evidence="1">The sequence shown here is derived from an EMBL/GenBank/DDBJ whole genome shotgun (WGS) entry which is preliminary data.</text>
</comment>
<name>A0A9X0DLU4_9HELO</name>
<keyword evidence="2" id="KW-1185">Reference proteome</keyword>
<sequence length="113" mass="12642">MHHQGSYINDRTIVFRCIRRAKVSNFSFIPSINPKRFMTSTIRSSFPFCIFVPRGIALLLIAGEPSADTTEGPRSSTFSSTFSGHEHFSHLLSIVAKEPFPLSLALVQRSQTI</sequence>
<proteinExistence type="predicted"/>
<organism evidence="1 2">
    <name type="scientific">Sclerotinia nivalis</name>
    <dbReference type="NCBI Taxonomy" id="352851"/>
    <lineage>
        <taxon>Eukaryota</taxon>
        <taxon>Fungi</taxon>
        <taxon>Dikarya</taxon>
        <taxon>Ascomycota</taxon>
        <taxon>Pezizomycotina</taxon>
        <taxon>Leotiomycetes</taxon>
        <taxon>Helotiales</taxon>
        <taxon>Sclerotiniaceae</taxon>
        <taxon>Sclerotinia</taxon>
    </lineage>
</organism>
<evidence type="ECO:0000313" key="1">
    <source>
        <dbReference type="EMBL" id="KAJ8065418.1"/>
    </source>
</evidence>
<accession>A0A9X0DLU4</accession>
<dbReference type="AlphaFoldDB" id="A0A9X0DLU4"/>
<dbReference type="EMBL" id="JAPEIS010000006">
    <property type="protein sequence ID" value="KAJ8065418.1"/>
    <property type="molecule type" value="Genomic_DNA"/>
</dbReference>
<reference evidence="1" key="1">
    <citation type="submission" date="2022-11" db="EMBL/GenBank/DDBJ databases">
        <title>Genome Resource of Sclerotinia nivalis Strain SnTB1, a Plant Pathogen Isolated from American Ginseng.</title>
        <authorList>
            <person name="Fan S."/>
        </authorList>
    </citation>
    <scope>NUCLEOTIDE SEQUENCE</scope>
    <source>
        <strain evidence="1">SnTB1</strain>
    </source>
</reference>
<dbReference type="Proteomes" id="UP001152300">
    <property type="component" value="Unassembled WGS sequence"/>
</dbReference>
<evidence type="ECO:0000313" key="2">
    <source>
        <dbReference type="Proteomes" id="UP001152300"/>
    </source>
</evidence>
<gene>
    <name evidence="1" type="ORF">OCU04_006105</name>
</gene>
<protein>
    <submittedName>
        <fullName evidence="1">Uncharacterized protein</fullName>
    </submittedName>
</protein>